<evidence type="ECO:0000313" key="1">
    <source>
        <dbReference type="EMBL" id="CAK8685097.1"/>
    </source>
</evidence>
<sequence>MVKPPVMHALLSFIRVSEEQKYVFEWRGDQFSSSHAAKAMQHVCKDAVPKGNGGWAYGAPAFDAGGALYKCAAKRRIYCRFRSDSIPLCIPYDFQVENLEDIPPISDLTEAKRLAVQTGARKRSSRRNKTLGSLTNQELDFVCGDIFARIICRLGCRSSTITGIQRKDLEDHEVMDSAFYTTLVADQ</sequence>
<dbReference type="EMBL" id="CAWYQH010000099">
    <property type="protein sequence ID" value="CAK8685097.1"/>
    <property type="molecule type" value="Genomic_DNA"/>
</dbReference>
<comment type="caution">
    <text evidence="1">The sequence shown here is derived from an EMBL/GenBank/DDBJ whole genome shotgun (WGS) entry which is preliminary data.</text>
</comment>
<evidence type="ECO:0000313" key="2">
    <source>
        <dbReference type="Proteomes" id="UP001642483"/>
    </source>
</evidence>
<accession>A0ABP0FZV2</accession>
<name>A0ABP0FZV2_CLALP</name>
<dbReference type="Proteomes" id="UP001642483">
    <property type="component" value="Unassembled WGS sequence"/>
</dbReference>
<organism evidence="1 2">
    <name type="scientific">Clavelina lepadiformis</name>
    <name type="common">Light-bulb sea squirt</name>
    <name type="synonym">Ascidia lepadiformis</name>
    <dbReference type="NCBI Taxonomy" id="159417"/>
    <lineage>
        <taxon>Eukaryota</taxon>
        <taxon>Metazoa</taxon>
        <taxon>Chordata</taxon>
        <taxon>Tunicata</taxon>
        <taxon>Ascidiacea</taxon>
        <taxon>Aplousobranchia</taxon>
        <taxon>Clavelinidae</taxon>
        <taxon>Clavelina</taxon>
    </lineage>
</organism>
<protein>
    <submittedName>
        <fullName evidence="1">Uncharacterized protein</fullName>
    </submittedName>
</protein>
<gene>
    <name evidence="1" type="ORF">CVLEPA_LOCUS16252</name>
</gene>
<proteinExistence type="predicted"/>
<reference evidence="1 2" key="1">
    <citation type="submission" date="2024-02" db="EMBL/GenBank/DDBJ databases">
        <authorList>
            <person name="Daric V."/>
            <person name="Darras S."/>
        </authorList>
    </citation>
    <scope>NUCLEOTIDE SEQUENCE [LARGE SCALE GENOMIC DNA]</scope>
</reference>
<keyword evidence="2" id="KW-1185">Reference proteome</keyword>